<dbReference type="Proteomes" id="UP000075243">
    <property type="component" value="Unassembled WGS sequence"/>
</dbReference>
<accession>A0A151S849</accession>
<dbReference type="InterPro" id="IPR035513">
    <property type="entry name" value="Invertase/methylesterase_inhib"/>
</dbReference>
<reference evidence="5" key="1">
    <citation type="journal article" date="2012" name="Nat. Biotechnol.">
        <title>Draft genome sequence of pigeonpea (Cajanus cajan), an orphan legume crop of resource-poor farmers.</title>
        <authorList>
            <person name="Varshney R.K."/>
            <person name="Chen W."/>
            <person name="Li Y."/>
            <person name="Bharti A.K."/>
            <person name="Saxena R.K."/>
            <person name="Schlueter J.A."/>
            <person name="Donoghue M.T."/>
            <person name="Azam S."/>
            <person name="Fan G."/>
            <person name="Whaley A.M."/>
            <person name="Farmer A.D."/>
            <person name="Sheridan J."/>
            <person name="Iwata A."/>
            <person name="Tuteja R."/>
            <person name="Penmetsa R.V."/>
            <person name="Wu W."/>
            <person name="Upadhyaya H.D."/>
            <person name="Yang S.P."/>
            <person name="Shah T."/>
            <person name="Saxena K.B."/>
            <person name="Michael T."/>
            <person name="McCombie W.R."/>
            <person name="Yang B."/>
            <person name="Zhang G."/>
            <person name="Yang H."/>
            <person name="Wang J."/>
            <person name="Spillane C."/>
            <person name="Cook D.R."/>
            <person name="May G.D."/>
            <person name="Xu X."/>
            <person name="Jackson S.A."/>
        </authorList>
    </citation>
    <scope>NUCLEOTIDE SEQUENCE [LARGE SCALE GENOMIC DNA]</scope>
</reference>
<evidence type="ECO:0000256" key="1">
    <source>
        <dbReference type="ARBA" id="ARBA00022729"/>
    </source>
</evidence>
<organism evidence="5 6">
    <name type="scientific">Cajanus cajan</name>
    <name type="common">Pigeon pea</name>
    <name type="synonym">Cajanus indicus</name>
    <dbReference type="NCBI Taxonomy" id="3821"/>
    <lineage>
        <taxon>Eukaryota</taxon>
        <taxon>Viridiplantae</taxon>
        <taxon>Streptophyta</taxon>
        <taxon>Embryophyta</taxon>
        <taxon>Tracheophyta</taxon>
        <taxon>Spermatophyta</taxon>
        <taxon>Magnoliopsida</taxon>
        <taxon>eudicotyledons</taxon>
        <taxon>Gunneridae</taxon>
        <taxon>Pentapetalae</taxon>
        <taxon>rosids</taxon>
        <taxon>fabids</taxon>
        <taxon>Fabales</taxon>
        <taxon>Fabaceae</taxon>
        <taxon>Papilionoideae</taxon>
        <taxon>50 kb inversion clade</taxon>
        <taxon>NPAAA clade</taxon>
        <taxon>indigoferoid/millettioid clade</taxon>
        <taxon>Phaseoleae</taxon>
        <taxon>Cajanus</taxon>
    </lineage>
</organism>
<dbReference type="OMA" id="ICNIVIV"/>
<protein>
    <submittedName>
        <fullName evidence="5">Invertase inhibitor</fullName>
    </submittedName>
</protein>
<feature type="signal peptide" evidence="3">
    <location>
        <begin position="1"/>
        <end position="24"/>
    </location>
</feature>
<dbReference type="AlphaFoldDB" id="A0A151S849"/>
<comment type="similarity">
    <text evidence="2">Belongs to the PMEI family.</text>
</comment>
<dbReference type="GO" id="GO:0004857">
    <property type="term" value="F:enzyme inhibitor activity"/>
    <property type="evidence" value="ECO:0007669"/>
    <property type="project" value="InterPro"/>
</dbReference>
<keyword evidence="1 3" id="KW-0732">Signal</keyword>
<dbReference type="PANTHER" id="PTHR31080:SF296">
    <property type="entry name" value="OS05G0360900 PROTEIN"/>
    <property type="match status" value="1"/>
</dbReference>
<sequence>MERITKLFAVLVFCAIVLLHQTTAQETRGKELIQKVCTTAPNRDLCVDVLSSDPSRSPDADLKDLAIISLRVAAKNASGMLTDAKRLINNANLNPDIQQGLADCKETILDAESQLEDTIAALLVDSNSDAQVWLRAALAAIDTCDASIPGDDDILSVKSIVLRKLCNIAIAINGLLNRPGLLNKPTLLNKPLKF</sequence>
<dbReference type="Gene3D" id="1.20.140.40">
    <property type="entry name" value="Invertase/pectin methylesterase inhibitor family protein"/>
    <property type="match status" value="1"/>
</dbReference>
<dbReference type="Gramene" id="C.cajan_25033.t">
    <property type="protein sequence ID" value="C.cajan_25033.t.cds1"/>
    <property type="gene ID" value="C.cajan_25033"/>
</dbReference>
<dbReference type="OrthoDB" id="841681at2759"/>
<dbReference type="InterPro" id="IPR051955">
    <property type="entry name" value="PME_Inhibitor"/>
</dbReference>
<gene>
    <name evidence="5" type="ORF">KK1_027205</name>
</gene>
<dbReference type="NCBIfam" id="TIGR01614">
    <property type="entry name" value="PME_inhib"/>
    <property type="match status" value="1"/>
</dbReference>
<feature type="chain" id="PRO_5007588358" evidence="3">
    <location>
        <begin position="25"/>
        <end position="194"/>
    </location>
</feature>
<dbReference type="InterPro" id="IPR006501">
    <property type="entry name" value="Pectinesterase_inhib_dom"/>
</dbReference>
<proteinExistence type="inferred from homology"/>
<evidence type="ECO:0000256" key="2">
    <source>
        <dbReference type="ARBA" id="ARBA00038471"/>
    </source>
</evidence>
<keyword evidence="6" id="KW-1185">Reference proteome</keyword>
<feature type="domain" description="Pectinesterase inhibitor" evidence="4">
    <location>
        <begin position="28"/>
        <end position="172"/>
    </location>
</feature>
<dbReference type="STRING" id="3821.A0A151S849"/>
<dbReference type="CDD" id="cd15801">
    <property type="entry name" value="PMEI-like_1"/>
    <property type="match status" value="1"/>
</dbReference>
<evidence type="ECO:0000313" key="6">
    <source>
        <dbReference type="Proteomes" id="UP000075243"/>
    </source>
</evidence>
<name>A0A151S849_CAJCA</name>
<evidence type="ECO:0000313" key="5">
    <source>
        <dbReference type="EMBL" id="KYP50993.1"/>
    </source>
</evidence>
<dbReference type="SUPFAM" id="SSF101148">
    <property type="entry name" value="Plant invertase/pectin methylesterase inhibitor"/>
    <property type="match status" value="1"/>
</dbReference>
<dbReference type="SMART" id="SM00856">
    <property type="entry name" value="PMEI"/>
    <property type="match status" value="1"/>
</dbReference>
<dbReference type="PANTHER" id="PTHR31080">
    <property type="entry name" value="PECTINESTERASE INHIBITOR-LIKE"/>
    <property type="match status" value="1"/>
</dbReference>
<dbReference type="EMBL" id="KQ483445">
    <property type="protein sequence ID" value="KYP50993.1"/>
    <property type="molecule type" value="Genomic_DNA"/>
</dbReference>
<evidence type="ECO:0000256" key="3">
    <source>
        <dbReference type="SAM" id="SignalP"/>
    </source>
</evidence>
<dbReference type="Pfam" id="PF04043">
    <property type="entry name" value="PMEI"/>
    <property type="match status" value="1"/>
</dbReference>
<evidence type="ECO:0000259" key="4">
    <source>
        <dbReference type="SMART" id="SM00856"/>
    </source>
</evidence>